<dbReference type="SUPFAM" id="SSF56672">
    <property type="entry name" value="DNA/RNA polymerases"/>
    <property type="match status" value="1"/>
</dbReference>
<dbReference type="InterPro" id="IPR043502">
    <property type="entry name" value="DNA/RNA_pol_sf"/>
</dbReference>
<reference evidence="5" key="2">
    <citation type="submission" date="2025-08" db="UniProtKB">
        <authorList>
            <consortium name="RefSeq"/>
        </authorList>
    </citation>
    <scope>IDENTIFICATION</scope>
    <source>
        <tissue evidence="5">Leaves</tissue>
    </source>
</reference>
<evidence type="ECO:0000259" key="2">
    <source>
        <dbReference type="Pfam" id="PF00078"/>
    </source>
</evidence>
<evidence type="ECO:0008006" key="6">
    <source>
        <dbReference type="Google" id="ProtNLM"/>
    </source>
</evidence>
<feature type="compositionally biased region" description="Polar residues" evidence="1">
    <location>
        <begin position="280"/>
        <end position="314"/>
    </location>
</feature>
<organism evidence="4 5">
    <name type="scientific">Coffea arabica</name>
    <name type="common">Arabian coffee</name>
    <dbReference type="NCBI Taxonomy" id="13443"/>
    <lineage>
        <taxon>Eukaryota</taxon>
        <taxon>Viridiplantae</taxon>
        <taxon>Streptophyta</taxon>
        <taxon>Embryophyta</taxon>
        <taxon>Tracheophyta</taxon>
        <taxon>Spermatophyta</taxon>
        <taxon>Magnoliopsida</taxon>
        <taxon>eudicotyledons</taxon>
        <taxon>Gunneridae</taxon>
        <taxon>Pentapetalae</taxon>
        <taxon>asterids</taxon>
        <taxon>lamiids</taxon>
        <taxon>Gentianales</taxon>
        <taxon>Rubiaceae</taxon>
        <taxon>Ixoroideae</taxon>
        <taxon>Gardenieae complex</taxon>
        <taxon>Bertiereae - Coffeeae clade</taxon>
        <taxon>Coffeeae</taxon>
        <taxon>Coffea</taxon>
    </lineage>
</organism>
<evidence type="ECO:0000313" key="4">
    <source>
        <dbReference type="Proteomes" id="UP001652660"/>
    </source>
</evidence>
<dbReference type="Proteomes" id="UP001652660">
    <property type="component" value="Chromosome 11e"/>
</dbReference>
<reference evidence="4" key="1">
    <citation type="journal article" date="2025" name="Foods">
        <title>Unveiling the Microbial Signatures of Arabica Coffee Cherries: Insights into Ripeness Specific Diversity, Functional Traits, and Implications for Quality and Safety.</title>
        <authorList>
            <consortium name="RefSeq"/>
            <person name="Tenea G.N."/>
            <person name="Cifuentes V."/>
            <person name="Reyes P."/>
            <person name="Cevallos-Vallejos M."/>
        </authorList>
    </citation>
    <scope>NUCLEOTIDE SEQUENCE [LARGE SCALE GENOMIC DNA]</scope>
</reference>
<dbReference type="SUPFAM" id="SSF50630">
    <property type="entry name" value="Acid proteases"/>
    <property type="match status" value="1"/>
</dbReference>
<dbReference type="PANTHER" id="PTHR15503:SF22">
    <property type="entry name" value="TRANSPOSON TY3-I GAG POLYPROTEIN"/>
    <property type="match status" value="1"/>
</dbReference>
<protein>
    <recommendedName>
        <fullName evidence="6">Ty3/gypsy retrotransposon protein</fullName>
    </recommendedName>
</protein>
<dbReference type="Gene3D" id="3.10.10.10">
    <property type="entry name" value="HIV Type 1 Reverse Transcriptase, subunit A, domain 1"/>
    <property type="match status" value="1"/>
</dbReference>
<dbReference type="Pfam" id="PF08284">
    <property type="entry name" value="RVP_2"/>
    <property type="match status" value="1"/>
</dbReference>
<feature type="domain" description="Retrotransposon gag" evidence="3">
    <location>
        <begin position="139"/>
        <end position="231"/>
    </location>
</feature>
<dbReference type="AlphaFoldDB" id="A0A6P6V9F0"/>
<dbReference type="InterPro" id="IPR005162">
    <property type="entry name" value="Retrotrans_gag_dom"/>
</dbReference>
<dbReference type="Gene3D" id="2.40.70.10">
    <property type="entry name" value="Acid Proteases"/>
    <property type="match status" value="1"/>
</dbReference>
<feature type="domain" description="Reverse transcriptase" evidence="2">
    <location>
        <begin position="647"/>
        <end position="711"/>
    </location>
</feature>
<dbReference type="InterPro" id="IPR043128">
    <property type="entry name" value="Rev_trsase/Diguanyl_cyclase"/>
</dbReference>
<dbReference type="Gene3D" id="3.30.70.270">
    <property type="match status" value="1"/>
</dbReference>
<dbReference type="CDD" id="cd00303">
    <property type="entry name" value="retropepsin_like"/>
    <property type="match status" value="1"/>
</dbReference>
<accession>A0A6P6V9F0</accession>
<gene>
    <name evidence="5" type="primary">LOC113718518</name>
</gene>
<dbReference type="Pfam" id="PF03732">
    <property type="entry name" value="Retrotrans_gag"/>
    <property type="match status" value="1"/>
</dbReference>
<dbReference type="PANTHER" id="PTHR15503">
    <property type="entry name" value="LDOC1 RELATED"/>
    <property type="match status" value="1"/>
</dbReference>
<dbReference type="InterPro" id="IPR032567">
    <property type="entry name" value="RTL1-rel"/>
</dbReference>
<dbReference type="OrthoDB" id="1738534at2759"/>
<sequence length="756" mass="86001">MSKTQEEALRRELTELGSVVRTFANKHDGVEQTVRAIEHRQESTDRAIKNLDQKYEGMMNMMAQIMSKLNDKGKEVGDSHSGNGQIIEGVKEKCAGKGGSRLPRMEFPVFDGTNPREWVRRANKYFQIYEVEEEMKADIAQLYLKDRADIWFHGMYSERGAVPWRELSLAICERFGEGDPQEAIEEFNKLVQTGSIADYLEKFEMLKSLVMISLPGQPDSYYKSCFLSGLKEEVVNMVRMTKPLTLADAIETAKLQEKNLEAIRKAQSRGIQKTPLPPLSHTTNFSNKMKWPNNQRPDPHTNKSTKPGGPSTNYYKGITPSEFSYRREKGLCFKCAEPYTLGHTCKQAHIHYIMEDESTEPIIPIEGQGEGAEECADCPEGGNLKENIEVSIHALAGGNEHKTIKMRGKLAGRELLVLIDSGSTHCFMDESLAQDLKMQTAGTTLIVKVANGERLESRQLLQEVGWEMQGHNFLHNFNTLKLGSCDLILGVDWLAKHSPIEFDFQQLTIKFLKEKEPVILKGEAEKLKLKAIKGSRLAKWKRKQNYGITAQIYMVEEEGGDQGQIPTEMRELLVQFESIFDEPQGMPPVRSHDHAIPLKEGATPFKNRPYRCPYVQKAEIEKLVKEMLQMGIIQTSNSSFASPVLLVKKKDGSWRFCVDYRQLNELTIKDKFPMPLIDELLDELQGSKFFTKVDLRSGYHQIRVQWRIDTKLHSELTRGCTSSSPSWNSHMEHVATALNILKEHQLYAKRSKCSFA</sequence>
<name>A0A6P6V9F0_COFAR</name>
<dbReference type="Pfam" id="PF00078">
    <property type="entry name" value="RVT_1"/>
    <property type="match status" value="1"/>
</dbReference>
<dbReference type="RefSeq" id="XP_027099220.1">
    <property type="nucleotide sequence ID" value="XM_027243419.1"/>
</dbReference>
<evidence type="ECO:0000259" key="3">
    <source>
        <dbReference type="Pfam" id="PF03732"/>
    </source>
</evidence>
<dbReference type="InterPro" id="IPR021109">
    <property type="entry name" value="Peptidase_aspartic_dom_sf"/>
</dbReference>
<dbReference type="GeneID" id="113718518"/>
<dbReference type="CDD" id="cd01647">
    <property type="entry name" value="RT_LTR"/>
    <property type="match status" value="1"/>
</dbReference>
<proteinExistence type="predicted"/>
<feature type="region of interest" description="Disordered" evidence="1">
    <location>
        <begin position="272"/>
        <end position="314"/>
    </location>
</feature>
<evidence type="ECO:0000313" key="5">
    <source>
        <dbReference type="RefSeq" id="XP_027099220.1"/>
    </source>
</evidence>
<keyword evidence="4" id="KW-1185">Reference proteome</keyword>
<dbReference type="InterPro" id="IPR000477">
    <property type="entry name" value="RT_dom"/>
</dbReference>
<evidence type="ECO:0000256" key="1">
    <source>
        <dbReference type="SAM" id="MobiDB-lite"/>
    </source>
</evidence>